<dbReference type="Proteomes" id="UP000762676">
    <property type="component" value="Unassembled WGS sequence"/>
</dbReference>
<dbReference type="AlphaFoldDB" id="A0AAV4H0C2"/>
<dbReference type="InterPro" id="IPR057191">
    <property type="entry name" value="DUF7869"/>
</dbReference>
<comment type="caution">
    <text evidence="2">The sequence shown here is derived from an EMBL/GenBank/DDBJ whole genome shotgun (WGS) entry which is preliminary data.</text>
</comment>
<sequence length="112" mass="12835">MWGDNCTAQNKNWTFFSFLAAAVNSEDISAEKITFKYLETGHTFMAADSVHHSIERKLRKYVRGWQEYVDTLGKAKCQTVSLESSDFKDWLDLSNRQTMNKANYKLASVVVA</sequence>
<dbReference type="Pfam" id="PF25273">
    <property type="entry name" value="DUF7869"/>
    <property type="match status" value="1"/>
</dbReference>
<protein>
    <submittedName>
        <fullName evidence="2">U-box domain-containing protein 16</fullName>
    </submittedName>
</protein>
<feature type="domain" description="DUF7869" evidence="1">
    <location>
        <begin position="4"/>
        <end position="98"/>
    </location>
</feature>
<reference evidence="2 3" key="1">
    <citation type="journal article" date="2021" name="Elife">
        <title>Chloroplast acquisition without the gene transfer in kleptoplastic sea slugs, Plakobranchus ocellatus.</title>
        <authorList>
            <person name="Maeda T."/>
            <person name="Takahashi S."/>
            <person name="Yoshida T."/>
            <person name="Shimamura S."/>
            <person name="Takaki Y."/>
            <person name="Nagai Y."/>
            <person name="Toyoda A."/>
            <person name="Suzuki Y."/>
            <person name="Arimoto A."/>
            <person name="Ishii H."/>
            <person name="Satoh N."/>
            <person name="Nishiyama T."/>
            <person name="Hasebe M."/>
            <person name="Maruyama T."/>
            <person name="Minagawa J."/>
            <person name="Obokata J."/>
            <person name="Shigenobu S."/>
        </authorList>
    </citation>
    <scope>NUCLEOTIDE SEQUENCE [LARGE SCALE GENOMIC DNA]</scope>
</reference>
<evidence type="ECO:0000313" key="2">
    <source>
        <dbReference type="EMBL" id="GFR90005.1"/>
    </source>
</evidence>
<gene>
    <name evidence="2" type="ORF">ElyMa_006139500</name>
</gene>
<dbReference type="EMBL" id="BMAT01012322">
    <property type="protein sequence ID" value="GFR90005.1"/>
    <property type="molecule type" value="Genomic_DNA"/>
</dbReference>
<keyword evidence="3" id="KW-1185">Reference proteome</keyword>
<name>A0AAV4H0C2_9GAST</name>
<accession>A0AAV4H0C2</accession>
<evidence type="ECO:0000259" key="1">
    <source>
        <dbReference type="Pfam" id="PF25273"/>
    </source>
</evidence>
<organism evidence="2 3">
    <name type="scientific">Elysia marginata</name>
    <dbReference type="NCBI Taxonomy" id="1093978"/>
    <lineage>
        <taxon>Eukaryota</taxon>
        <taxon>Metazoa</taxon>
        <taxon>Spiralia</taxon>
        <taxon>Lophotrochozoa</taxon>
        <taxon>Mollusca</taxon>
        <taxon>Gastropoda</taxon>
        <taxon>Heterobranchia</taxon>
        <taxon>Euthyneura</taxon>
        <taxon>Panpulmonata</taxon>
        <taxon>Sacoglossa</taxon>
        <taxon>Placobranchoidea</taxon>
        <taxon>Plakobranchidae</taxon>
        <taxon>Elysia</taxon>
    </lineage>
</organism>
<evidence type="ECO:0000313" key="3">
    <source>
        <dbReference type="Proteomes" id="UP000762676"/>
    </source>
</evidence>
<proteinExistence type="predicted"/>